<gene>
    <name evidence="1" type="ORF">LYSCAS_09230</name>
</gene>
<protein>
    <recommendedName>
        <fullName evidence="3">Lectin</fullName>
    </recommendedName>
</protein>
<organism evidence="1 2">
    <name type="scientific">Noviluteimonas caseinilytica</name>
    <dbReference type="NCBI Taxonomy" id="2675101"/>
    <lineage>
        <taxon>Bacteria</taxon>
        <taxon>Pseudomonadati</taxon>
        <taxon>Pseudomonadota</taxon>
        <taxon>Gammaproteobacteria</taxon>
        <taxon>Lysobacterales</taxon>
        <taxon>Lysobacteraceae</taxon>
        <taxon>Noviluteimonas</taxon>
    </lineage>
</organism>
<name>A0ABM7Q3U4_9GAMM</name>
<evidence type="ECO:0000313" key="2">
    <source>
        <dbReference type="Proteomes" id="UP000681317"/>
    </source>
</evidence>
<reference evidence="1 2" key="1">
    <citation type="submission" date="2021-03" db="EMBL/GenBank/DDBJ databases">
        <title>Complete Genome Sequences of Two Lysobacter Strains Isolated from Sea Water (Lysobacter caseinilyticus) and Soil (Lysobacter helvus) in South Korea.</title>
        <authorList>
            <person name="Watanabe Y."/>
            <person name="Arakawa K."/>
        </authorList>
    </citation>
    <scope>NUCLEOTIDE SEQUENCE [LARGE SCALE GENOMIC DNA]</scope>
    <source>
        <strain evidence="1 2">KVB24</strain>
    </source>
</reference>
<proteinExistence type="predicted"/>
<sequence>MTDTGPRPAEGAITFAGFGPAHWGASEEQVRQAWGKDLDGAPSEPNGCYYLFPTPRSEGGFRFAFMVEGGHFSRLDVRVPDITAPGGGRVGMTTAQIHDLYKGVAEQKHKYVEGAMNLRATDPDGGPGIAVFETDATGKVTAWRLGVPPQVDYVEGCS</sequence>
<accession>A0ABM7Q3U4</accession>
<keyword evidence="2" id="KW-1185">Reference proteome</keyword>
<dbReference type="EMBL" id="AP024545">
    <property type="protein sequence ID" value="BCT91899.1"/>
    <property type="molecule type" value="Genomic_DNA"/>
</dbReference>
<dbReference type="Proteomes" id="UP000681317">
    <property type="component" value="Chromosome"/>
</dbReference>
<evidence type="ECO:0008006" key="3">
    <source>
        <dbReference type="Google" id="ProtNLM"/>
    </source>
</evidence>
<evidence type="ECO:0000313" key="1">
    <source>
        <dbReference type="EMBL" id="BCT91899.1"/>
    </source>
</evidence>